<dbReference type="EC" id="2.1.1.319" evidence="3"/>
<dbReference type="PANTHER" id="PTHR11006:SF10">
    <property type="entry name" value="HISTONE-ARGININE METHYLTRANSFERASE CARMER-RELATED"/>
    <property type="match status" value="1"/>
</dbReference>
<keyword evidence="8" id="KW-0156">Chromatin regulator</keyword>
<evidence type="ECO:0000256" key="13">
    <source>
        <dbReference type="PROSITE-ProRule" id="PRU01015"/>
    </source>
</evidence>
<name>A0A9W6Z3S8_9STRA</name>
<evidence type="ECO:0000256" key="11">
    <source>
        <dbReference type="ARBA" id="ARBA00023242"/>
    </source>
</evidence>
<dbReference type="OrthoDB" id="7848332at2759"/>
<keyword evidence="10" id="KW-0804">Transcription</keyword>
<dbReference type="GO" id="GO:0035242">
    <property type="term" value="F:protein-arginine omega-N asymmetric methyltransferase activity"/>
    <property type="evidence" value="ECO:0007669"/>
    <property type="project" value="UniProtKB-EC"/>
</dbReference>
<evidence type="ECO:0000256" key="3">
    <source>
        <dbReference type="ARBA" id="ARBA00011925"/>
    </source>
</evidence>
<evidence type="ECO:0000256" key="5">
    <source>
        <dbReference type="ARBA" id="ARBA00022603"/>
    </source>
</evidence>
<keyword evidence="16" id="KW-1185">Reference proteome</keyword>
<evidence type="ECO:0000313" key="15">
    <source>
        <dbReference type="EMBL" id="GMH46769.1"/>
    </source>
</evidence>
<sequence>MSVSHDEQEEKGNVFSRYYSQLSHQQNMLVDAVRTTTYQRAIFNNTSDFQGSTVLDVGTGSGVLCFFSVQAGAAKAYGVEMSNVAESARKLVVGNGLEGQIEILKGKVEEVTVDSKVDIIVSEPLGFLLVHERMLESYIIARDRFLKPGGKMFPTTGDIILAPFEDAQLFEEQKSRADFWNDTSFMGIDLTALHSQSLKEVFAMPVVGYFHPSILLSSTFAHHLFDFTTCTVSDLKSFTIPFDFPVSRTGVMHGIAGWFDCSFIGSACTVPLRTGPSDPGTHWYQCRLLFASPLAVNLGQRVVGTATFQANDSMSYDVEIKASVPGTADPEVKTAQTVYLQEQHYHYLYDQGAAVDHEGGGHVKGNGGQI</sequence>
<dbReference type="Proteomes" id="UP001165082">
    <property type="component" value="Unassembled WGS sequence"/>
</dbReference>
<dbReference type="GO" id="GO:0032259">
    <property type="term" value="P:methylation"/>
    <property type="evidence" value="ECO:0007669"/>
    <property type="project" value="UniProtKB-KW"/>
</dbReference>
<keyword evidence="11" id="KW-0539">Nucleus</keyword>
<evidence type="ECO:0000259" key="14">
    <source>
        <dbReference type="Pfam" id="PF22528"/>
    </source>
</evidence>
<evidence type="ECO:0000256" key="12">
    <source>
        <dbReference type="ARBA" id="ARBA00049086"/>
    </source>
</evidence>
<proteinExistence type="predicted"/>
<dbReference type="GO" id="GO:0070611">
    <property type="term" value="F:histone H3R2 methyltransferase activity"/>
    <property type="evidence" value="ECO:0007669"/>
    <property type="project" value="TreeGrafter"/>
</dbReference>
<dbReference type="InterPro" id="IPR029063">
    <property type="entry name" value="SAM-dependent_MTases_sf"/>
</dbReference>
<evidence type="ECO:0000256" key="6">
    <source>
        <dbReference type="ARBA" id="ARBA00022679"/>
    </source>
</evidence>
<evidence type="ECO:0000256" key="2">
    <source>
        <dbReference type="ARBA" id="ARBA00004496"/>
    </source>
</evidence>
<reference evidence="15" key="1">
    <citation type="submission" date="2022-07" db="EMBL/GenBank/DDBJ databases">
        <title>Genome analysis of Parmales, a sister group of diatoms, reveals the evolutionary specialization of diatoms from phago-mixotrophs to photoautotrophs.</title>
        <authorList>
            <person name="Ban H."/>
            <person name="Sato S."/>
            <person name="Yoshikawa S."/>
            <person name="Kazumasa Y."/>
            <person name="Nakamura Y."/>
            <person name="Ichinomiya M."/>
            <person name="Saitoh K."/>
            <person name="Sato N."/>
            <person name="Blanc-Mathieu R."/>
            <person name="Endo H."/>
            <person name="Kuwata A."/>
            <person name="Ogata H."/>
        </authorList>
    </citation>
    <scope>NUCLEOTIDE SEQUENCE</scope>
</reference>
<dbReference type="EMBL" id="BRXZ01005590">
    <property type="protein sequence ID" value="GMH46769.1"/>
    <property type="molecule type" value="Genomic_DNA"/>
</dbReference>
<dbReference type="AlphaFoldDB" id="A0A9W6Z3S8"/>
<keyword evidence="6 13" id="KW-0808">Transferase</keyword>
<evidence type="ECO:0000256" key="7">
    <source>
        <dbReference type="ARBA" id="ARBA00022691"/>
    </source>
</evidence>
<dbReference type="SUPFAM" id="SSF53335">
    <property type="entry name" value="S-adenosyl-L-methionine-dependent methyltransferases"/>
    <property type="match status" value="1"/>
</dbReference>
<keyword evidence="9" id="KW-0805">Transcription regulation</keyword>
<keyword evidence="4" id="KW-0963">Cytoplasm</keyword>
<comment type="catalytic activity">
    <reaction evidence="12">
        <text>L-arginyl-[protein] + 2 S-adenosyl-L-methionine = N(omega),N(omega)-dimethyl-L-arginyl-[protein] + 2 S-adenosyl-L-homocysteine + 2 H(+)</text>
        <dbReference type="Rhea" id="RHEA:48096"/>
        <dbReference type="Rhea" id="RHEA-COMP:10532"/>
        <dbReference type="Rhea" id="RHEA-COMP:11991"/>
        <dbReference type="ChEBI" id="CHEBI:15378"/>
        <dbReference type="ChEBI" id="CHEBI:29965"/>
        <dbReference type="ChEBI" id="CHEBI:57856"/>
        <dbReference type="ChEBI" id="CHEBI:59789"/>
        <dbReference type="ChEBI" id="CHEBI:61897"/>
        <dbReference type="EC" id="2.1.1.319"/>
    </reaction>
</comment>
<gene>
    <name evidence="15" type="ORF">TrRE_jg12916</name>
</gene>
<evidence type="ECO:0000313" key="16">
    <source>
        <dbReference type="Proteomes" id="UP001165082"/>
    </source>
</evidence>
<dbReference type="Pfam" id="PF06325">
    <property type="entry name" value="PrmA"/>
    <property type="match status" value="1"/>
</dbReference>
<organism evidence="15 16">
    <name type="scientific">Triparma retinervis</name>
    <dbReference type="NCBI Taxonomy" id="2557542"/>
    <lineage>
        <taxon>Eukaryota</taxon>
        <taxon>Sar</taxon>
        <taxon>Stramenopiles</taxon>
        <taxon>Ochrophyta</taxon>
        <taxon>Bolidophyceae</taxon>
        <taxon>Parmales</taxon>
        <taxon>Triparmaceae</taxon>
        <taxon>Triparma</taxon>
    </lineage>
</organism>
<dbReference type="GO" id="GO:0005737">
    <property type="term" value="C:cytoplasm"/>
    <property type="evidence" value="ECO:0007669"/>
    <property type="project" value="UniProtKB-SubCell"/>
</dbReference>
<feature type="domain" description="Protein arginine N-methyltransferase" evidence="14">
    <location>
        <begin position="159"/>
        <end position="320"/>
    </location>
</feature>
<dbReference type="InterPro" id="IPR025799">
    <property type="entry name" value="Arg_MeTrfase"/>
</dbReference>
<dbReference type="InterPro" id="IPR055135">
    <property type="entry name" value="PRMT_dom"/>
</dbReference>
<evidence type="ECO:0000256" key="1">
    <source>
        <dbReference type="ARBA" id="ARBA00004123"/>
    </source>
</evidence>
<accession>A0A9W6Z3S8</accession>
<comment type="subcellular location">
    <subcellularLocation>
        <location evidence="2">Cytoplasm</location>
    </subcellularLocation>
    <subcellularLocation>
        <location evidence="1">Nucleus</location>
    </subcellularLocation>
</comment>
<dbReference type="Pfam" id="PF22528">
    <property type="entry name" value="PRMT_C"/>
    <property type="match status" value="1"/>
</dbReference>
<dbReference type="CDD" id="cd02440">
    <property type="entry name" value="AdoMet_MTases"/>
    <property type="match status" value="1"/>
</dbReference>
<dbReference type="Gene3D" id="3.40.50.150">
    <property type="entry name" value="Vaccinia Virus protein VP39"/>
    <property type="match status" value="1"/>
</dbReference>
<keyword evidence="7 13" id="KW-0949">S-adenosyl-L-methionine</keyword>
<keyword evidence="5 13" id="KW-0489">Methyltransferase</keyword>
<protein>
    <recommendedName>
        <fullName evidence="3">type I protein arginine methyltransferase</fullName>
        <ecNumber evidence="3">2.1.1.319</ecNumber>
    </recommendedName>
</protein>
<evidence type="ECO:0000256" key="8">
    <source>
        <dbReference type="ARBA" id="ARBA00022853"/>
    </source>
</evidence>
<dbReference type="Gene3D" id="2.70.160.11">
    <property type="entry name" value="Hnrnp arginine n-methyltransferase1"/>
    <property type="match status" value="1"/>
</dbReference>
<evidence type="ECO:0000256" key="4">
    <source>
        <dbReference type="ARBA" id="ARBA00022490"/>
    </source>
</evidence>
<evidence type="ECO:0000256" key="9">
    <source>
        <dbReference type="ARBA" id="ARBA00023015"/>
    </source>
</evidence>
<dbReference type="GO" id="GO:0005634">
    <property type="term" value="C:nucleus"/>
    <property type="evidence" value="ECO:0007669"/>
    <property type="project" value="UniProtKB-SubCell"/>
</dbReference>
<evidence type="ECO:0000256" key="10">
    <source>
        <dbReference type="ARBA" id="ARBA00023163"/>
    </source>
</evidence>
<dbReference type="PANTHER" id="PTHR11006">
    <property type="entry name" value="PROTEIN ARGININE N-METHYLTRANSFERASE"/>
    <property type="match status" value="1"/>
</dbReference>
<comment type="caution">
    <text evidence="15">The sequence shown here is derived from an EMBL/GenBank/DDBJ whole genome shotgun (WGS) entry which is preliminary data.</text>
</comment>
<dbReference type="PROSITE" id="PS51678">
    <property type="entry name" value="SAM_MT_PRMT"/>
    <property type="match status" value="1"/>
</dbReference>